<organism evidence="1 2">
    <name type="scientific">Dactylosporangium darangshiense</name>
    <dbReference type="NCBI Taxonomy" id="579108"/>
    <lineage>
        <taxon>Bacteria</taxon>
        <taxon>Bacillati</taxon>
        <taxon>Actinomycetota</taxon>
        <taxon>Actinomycetes</taxon>
        <taxon>Micromonosporales</taxon>
        <taxon>Micromonosporaceae</taxon>
        <taxon>Dactylosporangium</taxon>
    </lineage>
</organism>
<dbReference type="Proteomes" id="UP001500620">
    <property type="component" value="Unassembled WGS sequence"/>
</dbReference>
<evidence type="ECO:0000313" key="1">
    <source>
        <dbReference type="EMBL" id="GAA4263763.1"/>
    </source>
</evidence>
<reference evidence="2" key="1">
    <citation type="journal article" date="2019" name="Int. J. Syst. Evol. Microbiol.">
        <title>The Global Catalogue of Microorganisms (GCM) 10K type strain sequencing project: providing services to taxonomists for standard genome sequencing and annotation.</title>
        <authorList>
            <consortium name="The Broad Institute Genomics Platform"/>
            <consortium name="The Broad Institute Genome Sequencing Center for Infectious Disease"/>
            <person name="Wu L."/>
            <person name="Ma J."/>
        </authorList>
    </citation>
    <scope>NUCLEOTIDE SEQUENCE [LARGE SCALE GENOMIC DNA]</scope>
    <source>
        <strain evidence="2">JCM 17441</strain>
    </source>
</reference>
<proteinExistence type="predicted"/>
<protein>
    <submittedName>
        <fullName evidence="1">Uncharacterized protein</fullName>
    </submittedName>
</protein>
<accession>A0ABP8DUW5</accession>
<keyword evidence="2" id="KW-1185">Reference proteome</keyword>
<evidence type="ECO:0000313" key="2">
    <source>
        <dbReference type="Proteomes" id="UP001500620"/>
    </source>
</evidence>
<gene>
    <name evidence="1" type="ORF">GCM10022255_111260</name>
</gene>
<sequence>MALACGGAYLIIEDRARERSDQMIREYLNALTRGEYGAAYGLLCDNEDVDRAWFESKQGRDPIRSFVVERSGDWGNLMDGSGRGYSVRVTLASGISTVEYLTTKYASDGDSCVTH</sequence>
<comment type="caution">
    <text evidence="1">The sequence shown here is derived from an EMBL/GenBank/DDBJ whole genome shotgun (WGS) entry which is preliminary data.</text>
</comment>
<name>A0ABP8DUW5_9ACTN</name>
<dbReference type="EMBL" id="BAABAT010000079">
    <property type="protein sequence ID" value="GAA4263763.1"/>
    <property type="molecule type" value="Genomic_DNA"/>
</dbReference>